<accession>A0A1P8WHE7</accession>
<dbReference type="EMBL" id="CP017641">
    <property type="protein sequence ID" value="APZ93478.1"/>
    <property type="molecule type" value="Genomic_DNA"/>
</dbReference>
<protein>
    <recommendedName>
        <fullName evidence="3">Carboxypeptidase regulatory-like domain-containing protein</fullName>
    </recommendedName>
</protein>
<name>A0A1P8WHE7_9PLAN</name>
<evidence type="ECO:0000313" key="1">
    <source>
        <dbReference type="EMBL" id="APZ93478.1"/>
    </source>
</evidence>
<evidence type="ECO:0008006" key="3">
    <source>
        <dbReference type="Google" id="ProtNLM"/>
    </source>
</evidence>
<keyword evidence="2" id="KW-1185">Reference proteome</keyword>
<dbReference type="KEGG" id="fmr:Fuma_03096"/>
<sequence>MKYSPQPRRQSSSTNYFSWCACLVFLCGMTMGCGSDDGRVETAPVSGKVTYNGDVVTTGTVMFTPTAGGPSATGEIQADGTFEMKTYDDGDGAAIGSHSVTITALDEGSGLPEEAASEPKLLIPRKFGNAKTSGLTATVNSGDNTVDFALAE</sequence>
<evidence type="ECO:0000313" key="2">
    <source>
        <dbReference type="Proteomes" id="UP000187735"/>
    </source>
</evidence>
<reference evidence="1 2" key="1">
    <citation type="journal article" date="2016" name="Front. Microbiol.">
        <title>Fuerstia marisgermanicae gen. nov., sp. nov., an Unusual Member of the Phylum Planctomycetes from the German Wadden Sea.</title>
        <authorList>
            <person name="Kohn T."/>
            <person name="Heuer A."/>
            <person name="Jogler M."/>
            <person name="Vollmers J."/>
            <person name="Boedeker C."/>
            <person name="Bunk B."/>
            <person name="Rast P."/>
            <person name="Borchert D."/>
            <person name="Glockner I."/>
            <person name="Freese H.M."/>
            <person name="Klenk H.P."/>
            <person name="Overmann J."/>
            <person name="Kaster A.K."/>
            <person name="Rohde M."/>
            <person name="Wiegand S."/>
            <person name="Jogler C."/>
        </authorList>
    </citation>
    <scope>NUCLEOTIDE SEQUENCE [LARGE SCALE GENOMIC DNA]</scope>
    <source>
        <strain evidence="1 2">NH11</strain>
    </source>
</reference>
<organism evidence="1 2">
    <name type="scientific">Fuerstiella marisgermanici</name>
    <dbReference type="NCBI Taxonomy" id="1891926"/>
    <lineage>
        <taxon>Bacteria</taxon>
        <taxon>Pseudomonadati</taxon>
        <taxon>Planctomycetota</taxon>
        <taxon>Planctomycetia</taxon>
        <taxon>Planctomycetales</taxon>
        <taxon>Planctomycetaceae</taxon>
        <taxon>Fuerstiella</taxon>
    </lineage>
</organism>
<dbReference type="AlphaFoldDB" id="A0A1P8WHE7"/>
<dbReference type="PROSITE" id="PS51257">
    <property type="entry name" value="PROKAR_LIPOPROTEIN"/>
    <property type="match status" value="1"/>
</dbReference>
<dbReference type="Proteomes" id="UP000187735">
    <property type="component" value="Chromosome"/>
</dbReference>
<gene>
    <name evidence="1" type="ORF">Fuma_03096</name>
</gene>
<proteinExistence type="predicted"/>